<organism evidence="3 4">
    <name type="scientific">Rhipicephalus sanguineus</name>
    <name type="common">Brown dog tick</name>
    <name type="synonym">Ixodes sanguineus</name>
    <dbReference type="NCBI Taxonomy" id="34632"/>
    <lineage>
        <taxon>Eukaryota</taxon>
        <taxon>Metazoa</taxon>
        <taxon>Ecdysozoa</taxon>
        <taxon>Arthropoda</taxon>
        <taxon>Chelicerata</taxon>
        <taxon>Arachnida</taxon>
        <taxon>Acari</taxon>
        <taxon>Parasitiformes</taxon>
        <taxon>Ixodida</taxon>
        <taxon>Ixodoidea</taxon>
        <taxon>Ixodidae</taxon>
        <taxon>Rhipicephalinae</taxon>
        <taxon>Rhipicephalus</taxon>
        <taxon>Rhipicephalus</taxon>
    </lineage>
</organism>
<dbReference type="VEuPathDB" id="VectorBase:RSAN_039355"/>
<feature type="compositionally biased region" description="Basic and acidic residues" evidence="1">
    <location>
        <begin position="1"/>
        <end position="12"/>
    </location>
</feature>
<dbReference type="InterPro" id="IPR036388">
    <property type="entry name" value="WH-like_DNA-bd_sf"/>
</dbReference>
<dbReference type="GO" id="GO:0006334">
    <property type="term" value="P:nucleosome assembly"/>
    <property type="evidence" value="ECO:0007669"/>
    <property type="project" value="InterPro"/>
</dbReference>
<feature type="compositionally biased region" description="Basic and acidic residues" evidence="1">
    <location>
        <begin position="27"/>
        <end position="36"/>
    </location>
</feature>
<dbReference type="PROSITE" id="PS51504">
    <property type="entry name" value="H15"/>
    <property type="match status" value="1"/>
</dbReference>
<proteinExistence type="predicted"/>
<evidence type="ECO:0000256" key="1">
    <source>
        <dbReference type="SAM" id="MobiDB-lite"/>
    </source>
</evidence>
<sequence length="231" mass="25686">MAKRAKEARAEDSEPSESESGSSSSSSERKQPKETQPKMIDMIIDALNNMDDRKGASPMYLKKFILGKYPEMDTPLFRAKFKRTFIKAIENNIVEEETADEPKTGGEEEDAERSSEGEKDESEPTTKGEEVKERATENEMEDSASEAEMEDLASEDNMEDPASESDDESSAITSKKGRHAEASPATSANSKTEQIKRAKIVKLREPVETAPESDSEPPQPRPKPARRGRKK</sequence>
<gene>
    <name evidence="3" type="ORF">HPB52_015718</name>
</gene>
<dbReference type="SUPFAM" id="SSF46785">
    <property type="entry name" value="Winged helix' DNA-binding domain"/>
    <property type="match status" value="1"/>
</dbReference>
<keyword evidence="4" id="KW-1185">Reference proteome</keyword>
<dbReference type="InterPro" id="IPR005818">
    <property type="entry name" value="Histone_H1/H5_H15"/>
</dbReference>
<dbReference type="Gene3D" id="1.10.10.10">
    <property type="entry name" value="Winged helix-like DNA-binding domain superfamily/Winged helix DNA-binding domain"/>
    <property type="match status" value="1"/>
</dbReference>
<dbReference type="Proteomes" id="UP000821837">
    <property type="component" value="Chromosome 1"/>
</dbReference>
<feature type="region of interest" description="Disordered" evidence="1">
    <location>
        <begin position="1"/>
        <end position="42"/>
    </location>
</feature>
<dbReference type="Pfam" id="PF00538">
    <property type="entry name" value="Linker_histone"/>
    <property type="match status" value="1"/>
</dbReference>
<dbReference type="GO" id="GO:0003677">
    <property type="term" value="F:DNA binding"/>
    <property type="evidence" value="ECO:0007669"/>
    <property type="project" value="InterPro"/>
</dbReference>
<evidence type="ECO:0000313" key="3">
    <source>
        <dbReference type="EMBL" id="KAH7983947.1"/>
    </source>
</evidence>
<protein>
    <recommendedName>
        <fullName evidence="2">H15 domain-containing protein</fullName>
    </recommendedName>
</protein>
<feature type="region of interest" description="Disordered" evidence="1">
    <location>
        <begin position="90"/>
        <end position="231"/>
    </location>
</feature>
<dbReference type="EMBL" id="JABSTV010001245">
    <property type="protein sequence ID" value="KAH7983947.1"/>
    <property type="molecule type" value="Genomic_DNA"/>
</dbReference>
<name>A0A9D4TAQ6_RHISA</name>
<feature type="compositionally biased region" description="Basic and acidic residues" evidence="1">
    <location>
        <begin position="100"/>
        <end position="137"/>
    </location>
</feature>
<evidence type="ECO:0000259" key="2">
    <source>
        <dbReference type="PROSITE" id="PS51504"/>
    </source>
</evidence>
<reference evidence="3" key="2">
    <citation type="submission" date="2021-09" db="EMBL/GenBank/DDBJ databases">
        <authorList>
            <person name="Jia N."/>
            <person name="Wang J."/>
            <person name="Shi W."/>
            <person name="Du L."/>
            <person name="Sun Y."/>
            <person name="Zhan W."/>
            <person name="Jiang J."/>
            <person name="Wang Q."/>
            <person name="Zhang B."/>
            <person name="Ji P."/>
            <person name="Sakyi L.B."/>
            <person name="Cui X."/>
            <person name="Yuan T."/>
            <person name="Jiang B."/>
            <person name="Yang W."/>
            <person name="Lam T.T.-Y."/>
            <person name="Chang Q."/>
            <person name="Ding S."/>
            <person name="Wang X."/>
            <person name="Zhu J."/>
            <person name="Ruan X."/>
            <person name="Zhao L."/>
            <person name="Wei J."/>
            <person name="Que T."/>
            <person name="Du C."/>
            <person name="Cheng J."/>
            <person name="Dai P."/>
            <person name="Han X."/>
            <person name="Huang E."/>
            <person name="Gao Y."/>
            <person name="Liu J."/>
            <person name="Shao H."/>
            <person name="Ye R."/>
            <person name="Li L."/>
            <person name="Wei W."/>
            <person name="Wang X."/>
            <person name="Wang C."/>
            <person name="Huo Q."/>
            <person name="Li W."/>
            <person name="Guo W."/>
            <person name="Chen H."/>
            <person name="Chen S."/>
            <person name="Zhou L."/>
            <person name="Zhou L."/>
            <person name="Ni X."/>
            <person name="Tian J."/>
            <person name="Zhou Y."/>
            <person name="Sheng Y."/>
            <person name="Liu T."/>
            <person name="Pan Y."/>
            <person name="Xia L."/>
            <person name="Li J."/>
            <person name="Zhao F."/>
            <person name="Cao W."/>
        </authorList>
    </citation>
    <scope>NUCLEOTIDE SEQUENCE</scope>
    <source>
        <strain evidence="3">Rsan-2018</strain>
        <tissue evidence="3">Larvae</tissue>
    </source>
</reference>
<dbReference type="SMART" id="SM00526">
    <property type="entry name" value="H15"/>
    <property type="match status" value="1"/>
</dbReference>
<feature type="compositionally biased region" description="Acidic residues" evidence="1">
    <location>
        <begin position="138"/>
        <end position="169"/>
    </location>
</feature>
<accession>A0A9D4TAQ6</accession>
<evidence type="ECO:0000313" key="4">
    <source>
        <dbReference type="Proteomes" id="UP000821837"/>
    </source>
</evidence>
<dbReference type="InterPro" id="IPR036390">
    <property type="entry name" value="WH_DNA-bd_sf"/>
</dbReference>
<reference evidence="3" key="1">
    <citation type="journal article" date="2020" name="Cell">
        <title>Large-Scale Comparative Analyses of Tick Genomes Elucidate Their Genetic Diversity and Vector Capacities.</title>
        <authorList>
            <consortium name="Tick Genome and Microbiome Consortium (TIGMIC)"/>
            <person name="Jia N."/>
            <person name="Wang J."/>
            <person name="Shi W."/>
            <person name="Du L."/>
            <person name="Sun Y."/>
            <person name="Zhan W."/>
            <person name="Jiang J.F."/>
            <person name="Wang Q."/>
            <person name="Zhang B."/>
            <person name="Ji P."/>
            <person name="Bell-Sakyi L."/>
            <person name="Cui X.M."/>
            <person name="Yuan T.T."/>
            <person name="Jiang B.G."/>
            <person name="Yang W.F."/>
            <person name="Lam T.T."/>
            <person name="Chang Q.C."/>
            <person name="Ding S.J."/>
            <person name="Wang X.J."/>
            <person name="Zhu J.G."/>
            <person name="Ruan X.D."/>
            <person name="Zhao L."/>
            <person name="Wei J.T."/>
            <person name="Ye R.Z."/>
            <person name="Que T.C."/>
            <person name="Du C.H."/>
            <person name="Zhou Y.H."/>
            <person name="Cheng J.X."/>
            <person name="Dai P.F."/>
            <person name="Guo W.B."/>
            <person name="Han X.H."/>
            <person name="Huang E.J."/>
            <person name="Li L.F."/>
            <person name="Wei W."/>
            <person name="Gao Y.C."/>
            <person name="Liu J.Z."/>
            <person name="Shao H.Z."/>
            <person name="Wang X."/>
            <person name="Wang C.C."/>
            <person name="Yang T.C."/>
            <person name="Huo Q.B."/>
            <person name="Li W."/>
            <person name="Chen H.Y."/>
            <person name="Chen S.E."/>
            <person name="Zhou L.G."/>
            <person name="Ni X.B."/>
            <person name="Tian J.H."/>
            <person name="Sheng Y."/>
            <person name="Liu T."/>
            <person name="Pan Y.S."/>
            <person name="Xia L.Y."/>
            <person name="Li J."/>
            <person name="Zhao F."/>
            <person name="Cao W.C."/>
        </authorList>
    </citation>
    <scope>NUCLEOTIDE SEQUENCE</scope>
    <source>
        <strain evidence="3">Rsan-2018</strain>
    </source>
</reference>
<feature type="domain" description="H15" evidence="2">
    <location>
        <begin position="35"/>
        <end position="103"/>
    </location>
</feature>
<comment type="caution">
    <text evidence="3">The sequence shown here is derived from an EMBL/GenBank/DDBJ whole genome shotgun (WGS) entry which is preliminary data.</text>
</comment>
<dbReference type="GO" id="GO:0000786">
    <property type="term" value="C:nucleosome"/>
    <property type="evidence" value="ECO:0007669"/>
    <property type="project" value="InterPro"/>
</dbReference>
<dbReference type="AlphaFoldDB" id="A0A9D4TAQ6"/>